<dbReference type="AlphaFoldDB" id="A0A6G1D5B8"/>
<dbReference type="Proteomes" id="UP000479710">
    <property type="component" value="Unassembled WGS sequence"/>
</dbReference>
<dbReference type="OrthoDB" id="665788at2759"/>
<reference evidence="3 4" key="1">
    <citation type="submission" date="2019-11" db="EMBL/GenBank/DDBJ databases">
        <title>Whole genome sequence of Oryza granulata.</title>
        <authorList>
            <person name="Li W."/>
        </authorList>
    </citation>
    <scope>NUCLEOTIDE SEQUENCE [LARGE SCALE GENOMIC DNA]</scope>
    <source>
        <strain evidence="4">cv. Menghai</strain>
        <tissue evidence="3">Leaf</tissue>
    </source>
</reference>
<evidence type="ECO:0000259" key="2">
    <source>
        <dbReference type="Pfam" id="PF05678"/>
    </source>
</evidence>
<evidence type="ECO:0000313" key="3">
    <source>
        <dbReference type="EMBL" id="KAF0907600.1"/>
    </source>
</evidence>
<dbReference type="InterPro" id="IPR008889">
    <property type="entry name" value="VQ"/>
</dbReference>
<feature type="compositionally biased region" description="Basic and acidic residues" evidence="1">
    <location>
        <begin position="1"/>
        <end position="11"/>
    </location>
</feature>
<evidence type="ECO:0000313" key="4">
    <source>
        <dbReference type="Proteomes" id="UP000479710"/>
    </source>
</evidence>
<feature type="region of interest" description="Disordered" evidence="1">
    <location>
        <begin position="1"/>
        <end position="34"/>
    </location>
</feature>
<evidence type="ECO:0000256" key="1">
    <source>
        <dbReference type="SAM" id="MobiDB-lite"/>
    </source>
</evidence>
<sequence length="149" mass="16191">MMDWVQHDRRQPGVSKPPPAKGKATRSKHQRQPEGVRVVYIASPMKLTASPEEFRAVVQELTGRHSNIAERQYVDSVHPPPTPPRPACANHNIVTSAATAAPPPSAISAAVLPVPTPPLPQQIFQSSYDHGGEHEQAAGLCYGGQGYYW</sequence>
<accession>A0A6G1D5B8</accession>
<organism evidence="3 4">
    <name type="scientific">Oryza meyeriana var. granulata</name>
    <dbReference type="NCBI Taxonomy" id="110450"/>
    <lineage>
        <taxon>Eukaryota</taxon>
        <taxon>Viridiplantae</taxon>
        <taxon>Streptophyta</taxon>
        <taxon>Embryophyta</taxon>
        <taxon>Tracheophyta</taxon>
        <taxon>Spermatophyta</taxon>
        <taxon>Magnoliopsida</taxon>
        <taxon>Liliopsida</taxon>
        <taxon>Poales</taxon>
        <taxon>Poaceae</taxon>
        <taxon>BOP clade</taxon>
        <taxon>Oryzoideae</taxon>
        <taxon>Oryzeae</taxon>
        <taxon>Oryzinae</taxon>
        <taxon>Oryza</taxon>
        <taxon>Oryza meyeriana</taxon>
    </lineage>
</organism>
<dbReference type="Pfam" id="PF05678">
    <property type="entry name" value="VQ"/>
    <property type="match status" value="1"/>
</dbReference>
<dbReference type="InterPro" id="IPR039335">
    <property type="entry name" value="SIB1/2"/>
</dbReference>
<keyword evidence="4" id="KW-1185">Reference proteome</keyword>
<dbReference type="PANTHER" id="PTHR33624:SF17">
    <property type="entry name" value="OS07G0687400 PROTEIN"/>
    <property type="match status" value="1"/>
</dbReference>
<name>A0A6G1D5B8_9ORYZ</name>
<dbReference type="PANTHER" id="PTHR33624">
    <property type="entry name" value="SIGMA FACTOR BINDING PROTEIN 1, CHLOROPLASTIC"/>
    <property type="match status" value="1"/>
</dbReference>
<gene>
    <name evidence="3" type="ORF">E2562_018405</name>
</gene>
<feature type="domain" description="VQ" evidence="2">
    <location>
        <begin position="41"/>
        <end position="67"/>
    </location>
</feature>
<comment type="caution">
    <text evidence="3">The sequence shown here is derived from an EMBL/GenBank/DDBJ whole genome shotgun (WGS) entry which is preliminary data.</text>
</comment>
<proteinExistence type="predicted"/>
<dbReference type="EMBL" id="SPHZ02000007">
    <property type="protein sequence ID" value="KAF0907600.1"/>
    <property type="molecule type" value="Genomic_DNA"/>
</dbReference>
<protein>
    <recommendedName>
        <fullName evidence="2">VQ domain-containing protein</fullName>
    </recommendedName>
</protein>